<dbReference type="EMBL" id="CABPRJ010000476">
    <property type="protein sequence ID" value="VVC27628.1"/>
    <property type="molecule type" value="Genomic_DNA"/>
</dbReference>
<reference evidence="1 2" key="1">
    <citation type="submission" date="2019-08" db="EMBL/GenBank/DDBJ databases">
        <authorList>
            <person name="Alioto T."/>
            <person name="Alioto T."/>
            <person name="Gomez Garrido J."/>
        </authorList>
    </citation>
    <scope>NUCLEOTIDE SEQUENCE [LARGE SCALE GENOMIC DNA]</scope>
</reference>
<keyword evidence="2" id="KW-1185">Reference proteome</keyword>
<gene>
    <name evidence="1" type="ORF">CINCED_3A003506</name>
</gene>
<evidence type="ECO:0000313" key="2">
    <source>
        <dbReference type="Proteomes" id="UP000325440"/>
    </source>
</evidence>
<protein>
    <submittedName>
        <fullName evidence="1">Uncharacterized protein</fullName>
    </submittedName>
</protein>
<dbReference type="AlphaFoldDB" id="A0A5E4M9X2"/>
<sequence length="60" mass="7497">MYADNIALIEENLEEVKNMRYRNWRVVLKEKRLRIIRSIRLLDLKELTNQNKWYSQGRKF</sequence>
<organism evidence="1 2">
    <name type="scientific">Cinara cedri</name>
    <dbReference type="NCBI Taxonomy" id="506608"/>
    <lineage>
        <taxon>Eukaryota</taxon>
        <taxon>Metazoa</taxon>
        <taxon>Ecdysozoa</taxon>
        <taxon>Arthropoda</taxon>
        <taxon>Hexapoda</taxon>
        <taxon>Insecta</taxon>
        <taxon>Pterygota</taxon>
        <taxon>Neoptera</taxon>
        <taxon>Paraneoptera</taxon>
        <taxon>Hemiptera</taxon>
        <taxon>Sternorrhyncha</taxon>
        <taxon>Aphidomorpha</taxon>
        <taxon>Aphidoidea</taxon>
        <taxon>Aphididae</taxon>
        <taxon>Lachninae</taxon>
        <taxon>Cinara</taxon>
    </lineage>
</organism>
<name>A0A5E4M9X2_9HEMI</name>
<proteinExistence type="predicted"/>
<accession>A0A5E4M9X2</accession>
<evidence type="ECO:0000313" key="1">
    <source>
        <dbReference type="EMBL" id="VVC27628.1"/>
    </source>
</evidence>
<dbReference type="Proteomes" id="UP000325440">
    <property type="component" value="Unassembled WGS sequence"/>
</dbReference>